<sequence>MKLYYADIRYPLTRFLAELARDYTQAGKRVFYIAPNSLSFEKERVVLSNLKEKGSFDMMVTRFEQLARYFTLNQVETRKTLDDTGMVMLFFRLLSQMEETELQVYGKVKQDIPFIQQLVDLYKEMQRSNLTIADLVGLDSPDKEADLVKMLTAFEQVMIAEGFQSSTKIVQFRQAVESGQLDQELADLVLVVDGFTRFSAEEEALLVALHGRVAELVIATYASQRAYQATYIEGNVYQAGVEFLRHLAQTFETKPSYLGGPEPLDALGKISQNIEGRYDFSGRQVALTDEEKQSVHLWDVINQKEEVRQVALSIRKLLHQGVRYKDILVLLGDVDSYRLQLGNAFDQYDIPYYLGRAEEMSHHPLVHFVESLERLKRYRFRTEDMLNLLKSGLYQQWSQEELDVFEQYLLFADVKGQSQFERAFTAKNGNRYDMAALNQIRQQVMEPLQVFFKARAQSGKSLLAKFRTFCEAISLPANMEALSASFGELEQEKDEQVWNRLVHLLENMHQIFADEQLTVADFLAILRAGMLASTYRTVPATVDVVQVKSYDLIEPHTAKYVFAIGLTQTNFPKLTKNTSLVTDAERARINEATGQFAQFDVVSREHVKKNHMAMMSLINAASEQLVLSAPQLANEAEDGMSPYLQLLQQLGIEKEEKGKKSGFRLDDLAHYKSLLARVIEANRLPFDAEWTKEEETFWLVAIRYLRKKLEKEQIVIPEITGEVETSPLSADTLAVLYPADEPLVLSASSLTDFYRNEYLYFIKHVLRLREKDSIRPDARSHGNFLHRIFERVTSDHSERSFDDKLQEAMAETRKEPSFEALYQFNAESQFSEKVLLDIARATSLVLRDEPITQVVANEAVFGKDQAPFLTLENGRAVQVVGKIDRLDQLTSDQAFGVVDYKSSSNQFHMDKFYNGLSPQLITYIAAVQQLPAFSQSEKIFGAMYLHMLDPIVKLTDTKSSEDVLANAYKSLVYKGLFLEEESKQLNQLYVKTKASLFAQQDLETMLAYNQTLYEKAGERIVAGQFAVNPYTEDGRSVAGEQLKAITGFEADRHFPLARRLMKGGKKEEWLERMRKGVADEL</sequence>
<dbReference type="HAMAP" id="MF_01453">
    <property type="entry name" value="AddB_type2"/>
    <property type="match status" value="1"/>
</dbReference>
<evidence type="ECO:0000259" key="12">
    <source>
        <dbReference type="Pfam" id="PF21445"/>
    </source>
</evidence>
<evidence type="ECO:0000256" key="7">
    <source>
        <dbReference type="ARBA" id="ARBA00022840"/>
    </source>
</evidence>
<keyword evidence="2 10" id="KW-0547">Nucleotide-binding</keyword>
<name>A0A1Q8E800_9STRE</name>
<feature type="domain" description="ATP-dependent helicase/deoxyribonuclease subunit B N-terminal" evidence="12">
    <location>
        <begin position="25"/>
        <end position="252"/>
    </location>
</feature>
<evidence type="ECO:0000256" key="6">
    <source>
        <dbReference type="ARBA" id="ARBA00022839"/>
    </source>
</evidence>
<evidence type="ECO:0000313" key="13">
    <source>
        <dbReference type="EMBL" id="OLF47927.1"/>
    </source>
</evidence>
<dbReference type="PANTHER" id="PTHR30591:SF1">
    <property type="entry name" value="RECBCD ENZYME SUBUNIT RECC"/>
    <property type="match status" value="1"/>
</dbReference>
<dbReference type="Gene3D" id="3.90.320.10">
    <property type="match status" value="1"/>
</dbReference>
<dbReference type="InterPro" id="IPR027417">
    <property type="entry name" value="P-loop_NTPase"/>
</dbReference>
<dbReference type="SUPFAM" id="SSF52980">
    <property type="entry name" value="Restriction endonuclease-like"/>
    <property type="match status" value="1"/>
</dbReference>
<dbReference type="AlphaFoldDB" id="A0A1Q8E800"/>
<dbReference type="InterPro" id="IPR011335">
    <property type="entry name" value="Restrct_endonuc-II-like"/>
</dbReference>
<feature type="domain" description="PD-(D/E)XK endonuclease-like" evidence="11">
    <location>
        <begin position="745"/>
        <end position="1031"/>
    </location>
</feature>
<evidence type="ECO:0000256" key="1">
    <source>
        <dbReference type="ARBA" id="ARBA00022722"/>
    </source>
</evidence>
<dbReference type="GO" id="GO:0004386">
    <property type="term" value="F:helicase activity"/>
    <property type="evidence" value="ECO:0007669"/>
    <property type="project" value="UniProtKB-KW"/>
</dbReference>
<keyword evidence="8 10" id="KW-0238">DNA-binding</keyword>
<organism evidence="13 14">
    <name type="scientific">Streptococcus cuniculi</name>
    <dbReference type="NCBI Taxonomy" id="1432788"/>
    <lineage>
        <taxon>Bacteria</taxon>
        <taxon>Bacillati</taxon>
        <taxon>Bacillota</taxon>
        <taxon>Bacilli</taxon>
        <taxon>Lactobacillales</taxon>
        <taxon>Streptococcaceae</taxon>
        <taxon>Streptococcus</taxon>
    </lineage>
</organism>
<keyword evidence="6 10" id="KW-0269">Exonuclease</keyword>
<dbReference type="GO" id="GO:0005524">
    <property type="term" value="F:ATP binding"/>
    <property type="evidence" value="ECO:0007669"/>
    <property type="project" value="UniProtKB-UniRule"/>
</dbReference>
<dbReference type="NCBIfam" id="TIGR02774">
    <property type="entry name" value="rexB_recomb"/>
    <property type="match status" value="1"/>
</dbReference>
<dbReference type="RefSeq" id="WP_075104801.1">
    <property type="nucleotide sequence ID" value="NZ_MSJM01000004.1"/>
</dbReference>
<evidence type="ECO:0000256" key="5">
    <source>
        <dbReference type="ARBA" id="ARBA00022806"/>
    </source>
</evidence>
<dbReference type="InterPro" id="IPR049035">
    <property type="entry name" value="ADDB_N"/>
</dbReference>
<keyword evidence="4 10" id="KW-0378">Hydrolase</keyword>
<dbReference type="EC" id="3.1.-.-" evidence="10"/>
<comment type="subunit">
    <text evidence="10">Heterodimer of AddA and RexB.</text>
</comment>
<reference evidence="14" key="1">
    <citation type="submission" date="2016-12" db="EMBL/GenBank/DDBJ databases">
        <authorList>
            <person name="Gulvik C.A."/>
        </authorList>
    </citation>
    <scope>NUCLEOTIDE SEQUENCE [LARGE SCALE GENOMIC DNA]</scope>
    <source>
        <strain evidence="14">NED12-00049-6B</strain>
    </source>
</reference>
<dbReference type="PANTHER" id="PTHR30591">
    <property type="entry name" value="RECBCD ENZYME SUBUNIT RECC"/>
    <property type="match status" value="1"/>
</dbReference>
<dbReference type="GO" id="GO:0000724">
    <property type="term" value="P:double-strand break repair via homologous recombination"/>
    <property type="evidence" value="ECO:0007669"/>
    <property type="project" value="UniProtKB-UniRule"/>
</dbReference>
<dbReference type="Gene3D" id="3.40.50.300">
    <property type="entry name" value="P-loop containing nucleotide triphosphate hydrolases"/>
    <property type="match status" value="4"/>
</dbReference>
<comment type="cofactor">
    <cofactor evidence="10">
        <name>Mg(2+)</name>
        <dbReference type="ChEBI" id="CHEBI:18420"/>
    </cofactor>
</comment>
<dbReference type="InterPro" id="IPR011604">
    <property type="entry name" value="PDDEXK-like_dom_sf"/>
</dbReference>
<keyword evidence="1 10" id="KW-0540">Nuclease</keyword>
<keyword evidence="14" id="KW-1185">Reference proteome</keyword>
<comment type="similarity">
    <text evidence="10">Belongs to the helicase family. AddB/RexB type 2 subfamily.</text>
</comment>
<dbReference type="EMBL" id="MSJM01000004">
    <property type="protein sequence ID" value="OLF47927.1"/>
    <property type="molecule type" value="Genomic_DNA"/>
</dbReference>
<evidence type="ECO:0000313" key="14">
    <source>
        <dbReference type="Proteomes" id="UP000186890"/>
    </source>
</evidence>
<dbReference type="InterPro" id="IPR014141">
    <property type="entry name" value="DNA_helicase_suRexB"/>
</dbReference>
<evidence type="ECO:0000259" key="11">
    <source>
        <dbReference type="Pfam" id="PF12705"/>
    </source>
</evidence>
<gene>
    <name evidence="10" type="primary">rexB</name>
    <name evidence="13" type="ORF">BU202_05560</name>
</gene>
<dbReference type="SUPFAM" id="SSF52540">
    <property type="entry name" value="P-loop containing nucleoside triphosphate hydrolases"/>
    <property type="match status" value="1"/>
</dbReference>
<comment type="miscellaneous">
    <text evidence="10">Despite having helicase-like domains, this subunit does not have helicase activity.</text>
</comment>
<keyword evidence="5 10" id="KW-0347">Helicase</keyword>
<keyword evidence="9 10" id="KW-0234">DNA repair</keyword>
<dbReference type="Proteomes" id="UP000186890">
    <property type="component" value="Unassembled WGS sequence"/>
</dbReference>
<evidence type="ECO:0000256" key="3">
    <source>
        <dbReference type="ARBA" id="ARBA00022763"/>
    </source>
</evidence>
<comment type="caution">
    <text evidence="10">Lacks conserved residue(s) required for the propagation of feature annotation.</text>
</comment>
<accession>A0A1Q8E800</accession>
<dbReference type="OrthoDB" id="9758506at2"/>
<evidence type="ECO:0000256" key="4">
    <source>
        <dbReference type="ARBA" id="ARBA00022801"/>
    </source>
</evidence>
<comment type="caution">
    <text evidence="13">The sequence shown here is derived from an EMBL/GenBank/DDBJ whole genome shotgun (WGS) entry which is preliminary data.</text>
</comment>
<evidence type="ECO:0000256" key="8">
    <source>
        <dbReference type="ARBA" id="ARBA00023125"/>
    </source>
</evidence>
<dbReference type="InterPro" id="IPR038726">
    <property type="entry name" value="PDDEXK_AddAB-type"/>
</dbReference>
<dbReference type="GO" id="GO:0003690">
    <property type="term" value="F:double-stranded DNA binding"/>
    <property type="evidence" value="ECO:0007669"/>
    <property type="project" value="UniProtKB-UniRule"/>
</dbReference>
<dbReference type="Pfam" id="PF12705">
    <property type="entry name" value="PDDEXK_1"/>
    <property type="match status" value="1"/>
</dbReference>
<protein>
    <recommendedName>
        <fullName evidence="10">ATP-dependent helicase/deoxyribonuclease subunit B</fullName>
        <ecNumber evidence="10">3.1.-.-</ecNumber>
    </recommendedName>
    <alternativeName>
        <fullName evidence="10">ATP-dependent helicase/nuclease subunit RexB</fullName>
    </alternativeName>
</protein>
<evidence type="ECO:0000256" key="9">
    <source>
        <dbReference type="ARBA" id="ARBA00023204"/>
    </source>
</evidence>
<dbReference type="GO" id="GO:0008409">
    <property type="term" value="F:5'-3' exonuclease activity"/>
    <property type="evidence" value="ECO:0007669"/>
    <property type="project" value="UniProtKB-UniRule"/>
</dbReference>
<dbReference type="GO" id="GO:0016817">
    <property type="term" value="F:hydrolase activity, acting on acid anhydrides"/>
    <property type="evidence" value="ECO:0007669"/>
    <property type="project" value="InterPro"/>
</dbReference>
<keyword evidence="3 10" id="KW-0227">DNA damage</keyword>
<keyword evidence="7 10" id="KW-0067">ATP-binding</keyword>
<dbReference type="Pfam" id="PF21445">
    <property type="entry name" value="ADDB_N"/>
    <property type="match status" value="1"/>
</dbReference>
<evidence type="ECO:0000256" key="10">
    <source>
        <dbReference type="HAMAP-Rule" id="MF_01453"/>
    </source>
</evidence>
<comment type="function">
    <text evidence="10">The heterodimer acts as both an ATP-dependent DNA helicase and an ATP-dependent, dual-direction single-stranded exonuclease. Recognizes the chi site generating a DNA molecule suitable for the initiation of homologous recombination. This subunit has 5' -&gt; 3' nuclease activity but not helicase activity.</text>
</comment>
<evidence type="ECO:0000256" key="2">
    <source>
        <dbReference type="ARBA" id="ARBA00022741"/>
    </source>
</evidence>
<proteinExistence type="inferred from homology"/>